<dbReference type="SUPFAM" id="SSF109998">
    <property type="entry name" value="Triger factor/SurA peptide-binding domain-like"/>
    <property type="match status" value="1"/>
</dbReference>
<dbReference type="AlphaFoldDB" id="A0A7C5Z1K0"/>
<sequence>MIGKKSKIIFYEIGVVLLSLIFFSNVFASDIWTECGKKIKKIEQSKDNRVVAVVNGEKIYKKDLEIVYALEEASYLSQKESYQKLLKKYKASFLKPPVQKTKRELLNGMIENLLLLQTAKKEGYFVSENEAKAYYEKNKKTMQNVISGVISGDVEGAQFANDVIEKLIKGWGITREEYDKKVIEQTRNMLSIQKLLNAKFEEFRLKSKNLVIENFRKEYIDSLKKKAKITIYERNI</sequence>
<gene>
    <name evidence="1" type="ORF">ENL71_09205</name>
</gene>
<reference evidence="1" key="1">
    <citation type="journal article" date="2020" name="mSystems">
        <title>Genome- and Community-Level Interaction Insights into Carbon Utilization and Element Cycling Functions of Hydrothermarchaeota in Hydrothermal Sediment.</title>
        <authorList>
            <person name="Zhou Z."/>
            <person name="Liu Y."/>
            <person name="Xu W."/>
            <person name="Pan J."/>
            <person name="Luo Z.H."/>
            <person name="Li M."/>
        </authorList>
    </citation>
    <scope>NUCLEOTIDE SEQUENCE [LARGE SCALE GENOMIC DNA]</scope>
    <source>
        <strain evidence="1">SpSt-102</strain>
    </source>
</reference>
<dbReference type="Pfam" id="PF13624">
    <property type="entry name" value="SurA_N_3"/>
    <property type="match status" value="1"/>
</dbReference>
<dbReference type="InterPro" id="IPR027304">
    <property type="entry name" value="Trigger_fact/SurA_dom_sf"/>
</dbReference>
<evidence type="ECO:0000313" key="1">
    <source>
        <dbReference type="EMBL" id="HHS02631.1"/>
    </source>
</evidence>
<proteinExistence type="predicted"/>
<name>A0A7C5Z1K0_9FIRM</name>
<dbReference type="EMBL" id="DRUZ01000105">
    <property type="protein sequence ID" value="HHS02631.1"/>
    <property type="molecule type" value="Genomic_DNA"/>
</dbReference>
<accession>A0A7C5Z1K0</accession>
<organism evidence="1">
    <name type="scientific">Caldicellulosiruptor owensensis</name>
    <dbReference type="NCBI Taxonomy" id="55205"/>
    <lineage>
        <taxon>Bacteria</taxon>
        <taxon>Bacillati</taxon>
        <taxon>Bacillota</taxon>
        <taxon>Bacillota incertae sedis</taxon>
        <taxon>Caldicellulosiruptorales</taxon>
        <taxon>Caldicellulosiruptoraceae</taxon>
        <taxon>Caldicellulosiruptor</taxon>
    </lineage>
</organism>
<protein>
    <recommendedName>
        <fullName evidence="2">SurA domain protein</fullName>
    </recommendedName>
</protein>
<dbReference type="Gene3D" id="1.10.8.1040">
    <property type="match status" value="1"/>
</dbReference>
<comment type="caution">
    <text evidence="1">The sequence shown here is derived from an EMBL/GenBank/DDBJ whole genome shotgun (WGS) entry which is preliminary data.</text>
</comment>
<evidence type="ECO:0008006" key="2">
    <source>
        <dbReference type="Google" id="ProtNLM"/>
    </source>
</evidence>